<accession>A0A1A3UKS3</accession>
<keyword evidence="3" id="KW-0378">Hydrolase</keyword>
<feature type="signal peptide" evidence="5">
    <location>
        <begin position="1"/>
        <end position="26"/>
    </location>
</feature>
<evidence type="ECO:0000256" key="1">
    <source>
        <dbReference type="ARBA" id="ARBA00007534"/>
    </source>
</evidence>
<dbReference type="PANTHER" id="PTHR33630">
    <property type="entry name" value="CUTINASE RV1984C-RELATED-RELATED"/>
    <property type="match status" value="1"/>
</dbReference>
<dbReference type="Gene3D" id="3.40.50.1820">
    <property type="entry name" value="alpha/beta hydrolase"/>
    <property type="match status" value="1"/>
</dbReference>
<proteinExistence type="inferred from homology"/>
<evidence type="ECO:0000256" key="2">
    <source>
        <dbReference type="ARBA" id="ARBA00022487"/>
    </source>
</evidence>
<reference evidence="6 7" key="1">
    <citation type="submission" date="2016-06" db="EMBL/GenBank/DDBJ databases">
        <authorList>
            <person name="Kjaerup R.B."/>
            <person name="Dalgaard T.S."/>
            <person name="Juul-Madsen H.R."/>
        </authorList>
    </citation>
    <scope>NUCLEOTIDE SEQUENCE [LARGE SCALE GENOMIC DNA]</scope>
    <source>
        <strain evidence="6 7">1245335.1</strain>
    </source>
</reference>
<dbReference type="EMBL" id="LZLR01000176">
    <property type="protein sequence ID" value="OBK18010.1"/>
    <property type="molecule type" value="Genomic_DNA"/>
</dbReference>
<dbReference type="Proteomes" id="UP000093819">
    <property type="component" value="Unassembled WGS sequence"/>
</dbReference>
<dbReference type="InterPro" id="IPR006311">
    <property type="entry name" value="TAT_signal"/>
</dbReference>
<dbReference type="SMART" id="SM01110">
    <property type="entry name" value="Cutinase"/>
    <property type="match status" value="1"/>
</dbReference>
<evidence type="ECO:0000256" key="5">
    <source>
        <dbReference type="SAM" id="SignalP"/>
    </source>
</evidence>
<sequence>MRRRSFRRFVAAAGVAAGVTVPAVLALPSAAAAPCPDVEVVFARGTNEPPGVGGIGGSFVDAVRSRVGGRSFNVYAVNYPASDDFGNPNFPKTVVDGIRDASSHIQSMAGSCPNTREILGGFSQGAAVAGYVTSAAVPDGVPAASVPQPLAPDVANHVAAVALFGTPSPQFLSHLNAPPITIGAAYQPKTVQLCAPGDGICGAGSDPAAHASYGVNGMTGRAADFAVGRL</sequence>
<dbReference type="OrthoDB" id="3690529at2"/>
<dbReference type="InterPro" id="IPR029058">
    <property type="entry name" value="AB_hydrolase_fold"/>
</dbReference>
<dbReference type="PROSITE" id="PS51318">
    <property type="entry name" value="TAT"/>
    <property type="match status" value="1"/>
</dbReference>
<keyword evidence="4" id="KW-1015">Disulfide bond</keyword>
<protein>
    <submittedName>
        <fullName evidence="6">Cutinase</fullName>
    </submittedName>
</protein>
<gene>
    <name evidence="6" type="ORF">A5635_03505</name>
</gene>
<evidence type="ECO:0000313" key="6">
    <source>
        <dbReference type="EMBL" id="OBK18010.1"/>
    </source>
</evidence>
<feature type="chain" id="PRO_5038401223" evidence="5">
    <location>
        <begin position="27"/>
        <end position="230"/>
    </location>
</feature>
<evidence type="ECO:0000313" key="7">
    <source>
        <dbReference type="Proteomes" id="UP000093819"/>
    </source>
</evidence>
<dbReference type="GO" id="GO:0052689">
    <property type="term" value="F:carboxylic ester hydrolase activity"/>
    <property type="evidence" value="ECO:0007669"/>
    <property type="project" value="UniProtKB-KW"/>
</dbReference>
<name>A0A1A3UKS3_MYCAS</name>
<dbReference type="SUPFAM" id="SSF53474">
    <property type="entry name" value="alpha/beta-Hydrolases"/>
    <property type="match status" value="1"/>
</dbReference>
<keyword evidence="5" id="KW-0732">Signal</keyword>
<dbReference type="Pfam" id="PF01083">
    <property type="entry name" value="Cutinase"/>
    <property type="match status" value="1"/>
</dbReference>
<dbReference type="AlphaFoldDB" id="A0A1A3UKS3"/>
<comment type="caution">
    <text evidence="6">The sequence shown here is derived from an EMBL/GenBank/DDBJ whole genome shotgun (WGS) entry which is preliminary data.</text>
</comment>
<dbReference type="PANTHER" id="PTHR33630:SF9">
    <property type="entry name" value="CUTINASE 4"/>
    <property type="match status" value="1"/>
</dbReference>
<keyword evidence="2" id="KW-0719">Serine esterase</keyword>
<organism evidence="6 7">
    <name type="scientific">Mycobacterium asiaticum</name>
    <dbReference type="NCBI Taxonomy" id="1790"/>
    <lineage>
        <taxon>Bacteria</taxon>
        <taxon>Bacillati</taxon>
        <taxon>Actinomycetota</taxon>
        <taxon>Actinomycetes</taxon>
        <taxon>Mycobacteriales</taxon>
        <taxon>Mycobacteriaceae</taxon>
        <taxon>Mycobacterium</taxon>
    </lineage>
</organism>
<dbReference type="InterPro" id="IPR000675">
    <property type="entry name" value="Cutinase/axe"/>
</dbReference>
<evidence type="ECO:0000256" key="4">
    <source>
        <dbReference type="ARBA" id="ARBA00023157"/>
    </source>
</evidence>
<dbReference type="RefSeq" id="WP_065037051.1">
    <property type="nucleotide sequence ID" value="NZ_LZLR01000176.1"/>
</dbReference>
<evidence type="ECO:0000256" key="3">
    <source>
        <dbReference type="ARBA" id="ARBA00022801"/>
    </source>
</evidence>
<comment type="similarity">
    <text evidence="1">Belongs to the cutinase family.</text>
</comment>